<keyword evidence="8 12" id="KW-0805">Transcription regulation</keyword>
<evidence type="ECO:0000259" key="14">
    <source>
        <dbReference type="Pfam" id="PF00508"/>
    </source>
</evidence>
<protein>
    <recommendedName>
        <fullName evidence="12">Regulatory protein E2</fullName>
    </recommendedName>
</protein>
<dbReference type="GO" id="GO:0006260">
    <property type="term" value="P:DNA replication"/>
    <property type="evidence" value="ECO:0007669"/>
    <property type="project" value="UniProtKB-KW"/>
</dbReference>
<dbReference type="InterPro" id="IPR033668">
    <property type="entry name" value="Reg_prot_E2"/>
</dbReference>
<evidence type="ECO:0000256" key="10">
    <source>
        <dbReference type="ARBA" id="ARBA00023159"/>
    </source>
</evidence>
<dbReference type="GO" id="GO:0039693">
    <property type="term" value="P:viral DNA genome replication"/>
    <property type="evidence" value="ECO:0007669"/>
    <property type="project" value="UniProtKB-UniRule"/>
</dbReference>
<comment type="PTM">
    <text evidence="12">Sumoylation plays a regulatory role in E2 transcriptional activity.</text>
</comment>
<dbReference type="EMBL" id="MF588742">
    <property type="protein sequence ID" value="ATQ38535.1"/>
    <property type="molecule type" value="Genomic_DNA"/>
</dbReference>
<accession>A0A2D2AM46</accession>
<keyword evidence="4 12" id="KW-0244">Early protein</keyword>
<evidence type="ECO:0000256" key="11">
    <source>
        <dbReference type="ARBA" id="ARBA00023163"/>
    </source>
</evidence>
<comment type="similarity">
    <text evidence="2">Belongs to the papillomaviridae E8^E2C protein family.</text>
</comment>
<evidence type="ECO:0000256" key="7">
    <source>
        <dbReference type="ARBA" id="ARBA00022705"/>
    </source>
</evidence>
<reference evidence="16" key="1">
    <citation type="journal article" date="2018" name="MSphere">
        <title>Metagenomic Discovery of 83 New Human Papillomavirus Types in Patients with Immunodeficiency.</title>
        <authorList>
            <person name="Pastrana D.V."/>
            <person name="Peretti A."/>
            <person name="Welch N.L."/>
            <person name="Borgogna C."/>
            <person name="Olivero C."/>
            <person name="Badolato R."/>
            <person name="Notarangelo L.D."/>
            <person name="Gariglio M."/>
            <person name="FitzGerald P.C."/>
            <person name="McIntosh C.E."/>
            <person name="Reeves J."/>
            <person name="Starrett G.J."/>
            <person name="Bliskovsky V."/>
            <person name="Velez D."/>
            <person name="Brownell I."/>
            <person name="Yarchoan R."/>
            <person name="Wyvill K.M."/>
            <person name="Uldrick T.S."/>
            <person name="Maldarelli F."/>
            <person name="Lisco A."/>
            <person name="Sereti I."/>
            <person name="Gonzalez C.M."/>
            <person name="Androphy E.J."/>
            <person name="McBride A.A."/>
            <person name="Van Doorslaer K."/>
            <person name="Garcia F."/>
            <person name="Dvoretzky I."/>
            <person name="Liu J.S."/>
            <person name="Han J."/>
            <person name="Murphy P.M."/>
            <person name="McDermott D.H."/>
            <person name="Buck C.B."/>
        </authorList>
    </citation>
    <scope>NUCLEOTIDE SEQUENCE</scope>
    <source>
        <strain evidence="16">Gamma22_w20c08a</strain>
    </source>
</reference>
<feature type="domain" description="Papillomavirus E2 N-terminal" evidence="14">
    <location>
        <begin position="5"/>
        <end position="200"/>
    </location>
</feature>
<dbReference type="InterPro" id="IPR000427">
    <property type="entry name" value="Papillomavirus_E2_C"/>
</dbReference>
<keyword evidence="5 12" id="KW-0597">Phosphoprotein</keyword>
<dbReference type="SUPFAM" id="SSF51332">
    <property type="entry name" value="E2 regulatory, transactivation domain"/>
    <property type="match status" value="1"/>
</dbReference>
<evidence type="ECO:0000259" key="15">
    <source>
        <dbReference type="Pfam" id="PF00511"/>
    </source>
</evidence>
<dbReference type="InterPro" id="IPR012677">
    <property type="entry name" value="Nucleotide-bd_a/b_plait_sf"/>
</dbReference>
<dbReference type="InterPro" id="IPR035975">
    <property type="entry name" value="E2/EBNA1_C_sf"/>
</dbReference>
<dbReference type="Gene3D" id="1.10.287.30">
    <property type="entry name" value="E2 (early) protein, N terminal domain, subdomain 1"/>
    <property type="match status" value="1"/>
</dbReference>
<name>A0A2D2AM46_9PAPI</name>
<evidence type="ECO:0000256" key="2">
    <source>
        <dbReference type="ARBA" id="ARBA00007794"/>
    </source>
</evidence>
<keyword evidence="7 12" id="KW-0235">DNA replication</keyword>
<dbReference type="GO" id="GO:0003700">
    <property type="term" value="F:DNA-binding transcription factor activity"/>
    <property type="evidence" value="ECO:0007669"/>
    <property type="project" value="UniProtKB-UniRule"/>
</dbReference>
<keyword evidence="12" id="KW-1017">Isopeptide bond</keyword>
<feature type="domain" description="Papillomavirus E2 C-terminal" evidence="15">
    <location>
        <begin position="312"/>
        <end position="388"/>
    </location>
</feature>
<evidence type="ECO:0000256" key="4">
    <source>
        <dbReference type="ARBA" id="ARBA00022518"/>
    </source>
</evidence>
<comment type="similarity">
    <text evidence="12">Belongs to the papillomaviridae E2 protein family.</text>
</comment>
<dbReference type="InterPro" id="IPR042504">
    <property type="entry name" value="Regulatory_protein_E2_N_2"/>
</dbReference>
<dbReference type="HAMAP" id="MF_04001">
    <property type="entry name" value="PPV_E2"/>
    <property type="match status" value="1"/>
</dbReference>
<comment type="function">
    <text evidence="12">Plays a role in the initiation of viral DNA replication. A dimer of E2 interacts with a dimer of E1 in order to improve specificity of E1 DNA binding activity. Once the complex recognizes and binds DNA at specific sites, the E2 dimer is removed from DNA. E2 also regulates viral transcription through binding to the E2RE response element (5'-ACCNNNNNNGGT-3') present in multiple copies in the regulatory regions of the viral genome. Activates or represses transcription depending on E2RE's position with regards to proximal promoter elements including the TATA-box. Repression occurs by sterically hindering the assembly of the transcription initiation complex.</text>
</comment>
<evidence type="ECO:0000256" key="6">
    <source>
        <dbReference type="ARBA" id="ARBA00022562"/>
    </source>
</evidence>
<comment type="subunit">
    <text evidence="12">Binds DNA as homodimer. Interacts with protein E1; this interaction greatly increases E1 DNA-binding activity. Interacts with protein L1; this interaction enhances E2-dependent replication and transcription activation. Interacts with protein L2; this interaction inhibits E2 transcriptional activity but not DNA replication function E2. Interacts with protein E7; this interaction inhibits E7 oncogenic activity. Interacts with host TAF1; this interaction modulates E2-dependent transcriptional regulation. Interacts with host BRD4; this interaction mediates E2 transcriptional activation function. Additionally, the interaction with host BRD4 on mitotic chromosomes mediates tethering of the viral genome. Interacts with host TOPBP1; this interaction is required for optimal viral DNA replication.</text>
</comment>
<sequence length="392" mass="44858">MNQADLTRRFDALEEALMTLYESEPKTIDEQIKIWEIIRKQNVLFYYGRKEGYKHYGLQPIPNLTVSEYKAKEAIQIVLLLRSLKNSPYGQEEWNLVDVSAELLHTQPRNAFKKKAYIVEVHFDNNPSNAFPYTNWDILYVQDEHDNWYKTAGKVDINGLYFEDSHGDKNYFVIFASDAPTYGTTGLWTVHFKNETLSNSAFASTSQEPFSGFSQGSSRGNVSSSRDAVPTSETRRQEREEGGASSTTDSPSVRLRRRGPEQGESPTRRKRRRVQIQHSPVSPEQVGSRYNLVPRRGLTKLERLTAEARDPPILLIKGASNKLKCWRWRCRKSNVGFKDMSTVFTWVNDVDSALYTHRMIIAFVSDTQRSAFLDSVTLPKDTAYSLGNLSSL</sequence>
<dbReference type="Gene3D" id="3.30.70.330">
    <property type="match status" value="1"/>
</dbReference>
<dbReference type="GO" id="GO:0006275">
    <property type="term" value="P:regulation of DNA replication"/>
    <property type="evidence" value="ECO:0007669"/>
    <property type="project" value="UniProtKB-UniRule"/>
</dbReference>
<dbReference type="SUPFAM" id="SSF54957">
    <property type="entry name" value="Viral DNA-binding domain"/>
    <property type="match status" value="1"/>
</dbReference>
<gene>
    <name evidence="12 16" type="primary">E2</name>
</gene>
<evidence type="ECO:0000313" key="16">
    <source>
        <dbReference type="EMBL" id="ATQ38535.1"/>
    </source>
</evidence>
<dbReference type="Pfam" id="PF00511">
    <property type="entry name" value="PPV_E2_C"/>
    <property type="match status" value="1"/>
</dbReference>
<dbReference type="Pfam" id="PF00508">
    <property type="entry name" value="PPV_E2_N"/>
    <property type="match status" value="1"/>
</dbReference>
<keyword evidence="9 12" id="KW-0238">DNA-binding</keyword>
<dbReference type="InterPro" id="IPR042503">
    <property type="entry name" value="Regulatory_protein_E2_N_1"/>
</dbReference>
<keyword evidence="6 12" id="KW-1048">Host nucleus</keyword>
<feature type="cross-link" description="Glycyl lysine isopeptide (Lys-Gly) (interchain with G-Cter in SUMO)" evidence="12">
    <location>
        <position position="317"/>
    </location>
</feature>
<evidence type="ECO:0000256" key="13">
    <source>
        <dbReference type="SAM" id="MobiDB-lite"/>
    </source>
</evidence>
<evidence type="ECO:0000256" key="9">
    <source>
        <dbReference type="ARBA" id="ARBA00023125"/>
    </source>
</evidence>
<comment type="PTM">
    <text evidence="12">Phosphorylated.</text>
</comment>
<dbReference type="Proteomes" id="UP000290060">
    <property type="component" value="Segment"/>
</dbReference>
<dbReference type="GO" id="GO:0000166">
    <property type="term" value="F:nucleotide binding"/>
    <property type="evidence" value="ECO:0007669"/>
    <property type="project" value="UniProtKB-UniRule"/>
</dbReference>
<dbReference type="GO" id="GO:0006351">
    <property type="term" value="P:DNA-templated transcription"/>
    <property type="evidence" value="ECO:0007669"/>
    <property type="project" value="UniProtKB-UniRule"/>
</dbReference>
<organism evidence="16">
    <name type="scientific">Gammapapillomavirus 22</name>
    <dbReference type="NCBI Taxonomy" id="1961679"/>
    <lineage>
        <taxon>Viruses</taxon>
        <taxon>Monodnaviria</taxon>
        <taxon>Shotokuvirae</taxon>
        <taxon>Cossaviricota</taxon>
        <taxon>Papovaviricetes</taxon>
        <taxon>Zurhausenvirales</taxon>
        <taxon>Papillomaviridae</taxon>
        <taxon>Firstpapillomavirinae</taxon>
        <taxon>Gammapapillomavirus</taxon>
    </lineage>
</organism>
<keyword evidence="12" id="KW-0832">Ubl conjugation</keyword>
<dbReference type="InterPro" id="IPR036050">
    <property type="entry name" value="Regulatory_protein_E2_N"/>
</dbReference>
<evidence type="ECO:0000256" key="1">
    <source>
        <dbReference type="ARBA" id="ARBA00004147"/>
    </source>
</evidence>
<evidence type="ECO:0000256" key="5">
    <source>
        <dbReference type="ARBA" id="ARBA00022553"/>
    </source>
</evidence>
<keyword evidence="11 12" id="KW-0804">Transcription</keyword>
<keyword evidence="10 12" id="KW-0010">Activator</keyword>
<evidence type="ECO:0000256" key="8">
    <source>
        <dbReference type="ARBA" id="ARBA00023015"/>
    </source>
</evidence>
<comment type="subcellular location">
    <subcellularLocation>
        <location evidence="1 12">Host nucleus</location>
    </subcellularLocation>
</comment>
<feature type="compositionally biased region" description="Polar residues" evidence="13">
    <location>
        <begin position="204"/>
        <end position="213"/>
    </location>
</feature>
<keyword evidence="3 12" id="KW-0678">Repressor</keyword>
<dbReference type="GO" id="GO:0003677">
    <property type="term" value="F:DNA binding"/>
    <property type="evidence" value="ECO:0007669"/>
    <property type="project" value="UniProtKB-UniRule"/>
</dbReference>
<dbReference type="GO" id="GO:0042025">
    <property type="term" value="C:host cell nucleus"/>
    <property type="evidence" value="ECO:0007669"/>
    <property type="project" value="UniProtKB-SubCell"/>
</dbReference>
<evidence type="ECO:0000256" key="12">
    <source>
        <dbReference type="HAMAP-Rule" id="MF_04001"/>
    </source>
</evidence>
<feature type="region of interest" description="Disordered" evidence="13">
    <location>
        <begin position="204"/>
        <end position="288"/>
    </location>
</feature>
<dbReference type="InterPro" id="IPR001866">
    <property type="entry name" value="PPV_E2_N"/>
</dbReference>
<feature type="compositionally biased region" description="Basic and acidic residues" evidence="13">
    <location>
        <begin position="233"/>
        <end position="242"/>
    </location>
</feature>
<proteinExistence type="inferred from homology"/>
<feature type="region of interest" description="DNA-binding domain" evidence="12">
    <location>
        <begin position="310"/>
        <end position="392"/>
    </location>
</feature>
<evidence type="ECO:0000256" key="3">
    <source>
        <dbReference type="ARBA" id="ARBA00022491"/>
    </source>
</evidence>
<feature type="compositionally biased region" description="Low complexity" evidence="13">
    <location>
        <begin position="214"/>
        <end position="226"/>
    </location>
</feature>
<dbReference type="Gene3D" id="2.170.200.10">
    <property type="entry name" value="Papillomavirus E2 early protein domain"/>
    <property type="match status" value="1"/>
</dbReference>
<comment type="caution">
    <text evidence="12">Lacks conserved residue(s) required for the propagation of feature annotation.</text>
</comment>